<dbReference type="EMBL" id="CP018889">
    <property type="protein sequence ID" value="AUI67969.1"/>
    <property type="molecule type" value="Genomic_DNA"/>
</dbReference>
<keyword evidence="1" id="KW-0812">Transmembrane</keyword>
<feature type="transmembrane region" description="Helical" evidence="1">
    <location>
        <begin position="43"/>
        <end position="60"/>
    </location>
</feature>
<dbReference type="OrthoDB" id="9811032at2"/>
<dbReference type="RefSeq" id="WP_062148188.1">
    <property type="nucleotide sequence ID" value="NZ_CP012373.2"/>
</dbReference>
<evidence type="ECO:0000256" key="1">
    <source>
        <dbReference type="SAM" id="Phobius"/>
    </source>
</evidence>
<dbReference type="STRING" id="288004.AL038_01895"/>
<evidence type="ECO:0000313" key="2">
    <source>
        <dbReference type="EMBL" id="AUI67969.1"/>
    </source>
</evidence>
<keyword evidence="3" id="KW-1185">Reference proteome</keyword>
<feature type="transmembrane region" description="Helical" evidence="1">
    <location>
        <begin position="7"/>
        <end position="23"/>
    </location>
</feature>
<name>A0A2N9YC13_9GAMM</name>
<feature type="transmembrane region" description="Helical" evidence="1">
    <location>
        <begin position="72"/>
        <end position="91"/>
    </location>
</feature>
<dbReference type="AlphaFoldDB" id="A0A2N9YC13"/>
<reference evidence="3" key="1">
    <citation type="submission" date="2016-12" db="EMBL/GenBank/DDBJ databases">
        <title>Complete Genome Sequence of Beggiatoa leptomitiformis D-401.</title>
        <authorList>
            <person name="Fomenkov A."/>
            <person name="Vincze T."/>
            <person name="Grabovich M."/>
            <person name="Anton B.P."/>
            <person name="Dubinina G."/>
            <person name="Orlova M."/>
            <person name="Belousova E."/>
            <person name="Roberts R.J."/>
        </authorList>
    </citation>
    <scope>NUCLEOTIDE SEQUENCE [LARGE SCALE GENOMIC DNA]</scope>
    <source>
        <strain evidence="3">D-401</strain>
    </source>
</reference>
<dbReference type="Proteomes" id="UP000234271">
    <property type="component" value="Chromosome"/>
</dbReference>
<organism evidence="2 3">
    <name type="scientific">Beggiatoa leptomitoformis</name>
    <dbReference type="NCBI Taxonomy" id="288004"/>
    <lineage>
        <taxon>Bacteria</taxon>
        <taxon>Pseudomonadati</taxon>
        <taxon>Pseudomonadota</taxon>
        <taxon>Gammaproteobacteria</taxon>
        <taxon>Thiotrichales</taxon>
        <taxon>Thiotrichaceae</taxon>
        <taxon>Beggiatoa</taxon>
    </lineage>
</organism>
<evidence type="ECO:0000313" key="3">
    <source>
        <dbReference type="Proteomes" id="UP000234271"/>
    </source>
</evidence>
<feature type="transmembrane region" description="Helical" evidence="1">
    <location>
        <begin position="97"/>
        <end position="118"/>
    </location>
</feature>
<keyword evidence="1" id="KW-1133">Transmembrane helix</keyword>
<dbReference type="KEGG" id="blep:AL038_01895"/>
<proteinExistence type="predicted"/>
<sequence>MIRYLPFYFILFIICNALFFTGVDLSQPLLTAKLMSGAEWKPTLSDSLIMLGVIFLYFEIFKSTRSTDASIIEHMFSMLVFVAFLIEFIVYKQAGNSTFLILTMMSMFDVIAGFTISISTARHDFTH</sequence>
<keyword evidence="1" id="KW-0472">Membrane</keyword>
<gene>
    <name evidence="2" type="ORF">BLE401_04140</name>
</gene>
<accession>A0A2N9YC13</accession>
<protein>
    <submittedName>
        <fullName evidence="2">Uncharacterized protein</fullName>
    </submittedName>
</protein>